<dbReference type="Proteomes" id="UP000293852">
    <property type="component" value="Unassembled WGS sequence"/>
</dbReference>
<evidence type="ECO:0000313" key="1">
    <source>
        <dbReference type="EMBL" id="RZS61909.1"/>
    </source>
</evidence>
<proteinExistence type="predicted"/>
<protein>
    <recommendedName>
        <fullName evidence="3">Roadblock/LAMTOR2 domain-containing protein</fullName>
    </recommendedName>
</protein>
<evidence type="ECO:0008006" key="3">
    <source>
        <dbReference type="Google" id="ProtNLM"/>
    </source>
</evidence>
<gene>
    <name evidence="1" type="ORF">EV386_2223</name>
</gene>
<sequence length="168" mass="17761">MFVLVGSLAPGVDARLRVGSVSRLDKAMRSVVDNVDGALACAVVDLGSGELLGVAHDVPYFTQEYLDAVAAASVQMFRGATVTHVEDLIAERRDVPPEHLVEEVQMTTRRTIHFLMTLPERPDAAIVLVADRRSNVGIGWAAIRRAAADVGPILGGDLDDAGVPHAGG</sequence>
<dbReference type="AlphaFoldDB" id="A0A4Q7M731"/>
<comment type="caution">
    <text evidence="1">The sequence shown here is derived from an EMBL/GenBank/DDBJ whole genome shotgun (WGS) entry which is preliminary data.</text>
</comment>
<reference evidence="1 2" key="1">
    <citation type="submission" date="2019-02" db="EMBL/GenBank/DDBJ databases">
        <title>Sequencing the genomes of 1000 actinobacteria strains.</title>
        <authorList>
            <person name="Klenk H.-P."/>
        </authorList>
    </citation>
    <scope>NUCLEOTIDE SEQUENCE [LARGE SCALE GENOMIC DNA]</scope>
    <source>
        <strain evidence="1 2">DSM 16932</strain>
    </source>
</reference>
<name>A0A4Q7M731_9MICO</name>
<keyword evidence="2" id="KW-1185">Reference proteome</keyword>
<organism evidence="1 2">
    <name type="scientific">Xylanimonas ulmi</name>
    <dbReference type="NCBI Taxonomy" id="228973"/>
    <lineage>
        <taxon>Bacteria</taxon>
        <taxon>Bacillati</taxon>
        <taxon>Actinomycetota</taxon>
        <taxon>Actinomycetes</taxon>
        <taxon>Micrococcales</taxon>
        <taxon>Promicromonosporaceae</taxon>
        <taxon>Xylanimonas</taxon>
    </lineage>
</organism>
<evidence type="ECO:0000313" key="2">
    <source>
        <dbReference type="Proteomes" id="UP000293852"/>
    </source>
</evidence>
<accession>A0A4Q7M731</accession>
<dbReference type="EMBL" id="SGWX01000001">
    <property type="protein sequence ID" value="RZS61909.1"/>
    <property type="molecule type" value="Genomic_DNA"/>
</dbReference>
<dbReference type="SUPFAM" id="SSF103196">
    <property type="entry name" value="Roadblock/LC7 domain"/>
    <property type="match status" value="1"/>
</dbReference>